<dbReference type="EMBL" id="BMJC01000001">
    <property type="protein sequence ID" value="GGA93374.1"/>
    <property type="molecule type" value="Genomic_DNA"/>
</dbReference>
<comment type="caution">
    <text evidence="1">The sequence shown here is derived from an EMBL/GenBank/DDBJ whole genome shotgun (WGS) entry which is preliminary data.</text>
</comment>
<reference evidence="1" key="1">
    <citation type="journal article" date="2014" name="Int. J. Syst. Evol. Microbiol.">
        <title>Complete genome sequence of Corynebacterium casei LMG S-19264T (=DSM 44701T), isolated from a smear-ripened cheese.</title>
        <authorList>
            <consortium name="US DOE Joint Genome Institute (JGI-PGF)"/>
            <person name="Walter F."/>
            <person name="Albersmeier A."/>
            <person name="Kalinowski J."/>
            <person name="Ruckert C."/>
        </authorList>
    </citation>
    <scope>NUCLEOTIDE SEQUENCE</scope>
    <source>
        <strain evidence="1">CGMCC 1.15448</strain>
    </source>
</reference>
<evidence type="ECO:0000313" key="1">
    <source>
        <dbReference type="EMBL" id="GGA93374.1"/>
    </source>
</evidence>
<protein>
    <submittedName>
        <fullName evidence="1">Uncharacterized protein</fullName>
    </submittedName>
</protein>
<dbReference type="AlphaFoldDB" id="A0A8J2XST7"/>
<sequence>MVTAEKLNLSDEDLQPVHLSNEQIIILIGSCFTSQFYYEPKMKGAEVKLYVRKSIDAETGIDFCFVMKPPADSKHFKGVFFGEGEFLVACGISNDCPFSRGKLGRFVFRAGKGYTPSFGRVQLF</sequence>
<organism evidence="1 2">
    <name type="scientific">Puia dinghuensis</name>
    <dbReference type="NCBI Taxonomy" id="1792502"/>
    <lineage>
        <taxon>Bacteria</taxon>
        <taxon>Pseudomonadati</taxon>
        <taxon>Bacteroidota</taxon>
        <taxon>Chitinophagia</taxon>
        <taxon>Chitinophagales</taxon>
        <taxon>Chitinophagaceae</taxon>
        <taxon>Puia</taxon>
    </lineage>
</organism>
<reference evidence="1" key="2">
    <citation type="submission" date="2020-09" db="EMBL/GenBank/DDBJ databases">
        <authorList>
            <person name="Sun Q."/>
            <person name="Zhou Y."/>
        </authorList>
    </citation>
    <scope>NUCLEOTIDE SEQUENCE</scope>
    <source>
        <strain evidence="1">CGMCC 1.15448</strain>
    </source>
</reference>
<gene>
    <name evidence="1" type="ORF">GCM10011511_15970</name>
</gene>
<dbReference type="RefSeq" id="WP_188930268.1">
    <property type="nucleotide sequence ID" value="NZ_BMJC01000001.1"/>
</dbReference>
<dbReference type="Proteomes" id="UP000607559">
    <property type="component" value="Unassembled WGS sequence"/>
</dbReference>
<name>A0A8J2XST7_9BACT</name>
<evidence type="ECO:0000313" key="2">
    <source>
        <dbReference type="Proteomes" id="UP000607559"/>
    </source>
</evidence>
<accession>A0A8J2XST7</accession>
<proteinExistence type="predicted"/>
<keyword evidence="2" id="KW-1185">Reference proteome</keyword>